<comment type="caution">
    <text evidence="3">The sequence shown here is derived from an EMBL/GenBank/DDBJ whole genome shotgun (WGS) entry which is preliminary data.</text>
</comment>
<dbReference type="InterPro" id="IPR011642">
    <property type="entry name" value="Gate_dom"/>
</dbReference>
<feature type="transmembrane region" description="Helical" evidence="1">
    <location>
        <begin position="426"/>
        <end position="448"/>
    </location>
</feature>
<evidence type="ECO:0000313" key="4">
    <source>
        <dbReference type="Proteomes" id="UP000824056"/>
    </source>
</evidence>
<keyword evidence="1" id="KW-1133">Transmembrane helix</keyword>
<evidence type="ECO:0000259" key="2">
    <source>
        <dbReference type="Pfam" id="PF07670"/>
    </source>
</evidence>
<feature type="transmembrane region" description="Helical" evidence="1">
    <location>
        <begin position="365"/>
        <end position="383"/>
    </location>
</feature>
<feature type="transmembrane region" description="Helical" evidence="1">
    <location>
        <begin position="214"/>
        <end position="233"/>
    </location>
</feature>
<reference evidence="3" key="2">
    <citation type="submission" date="2021-04" db="EMBL/GenBank/DDBJ databases">
        <authorList>
            <person name="Gilroy R."/>
        </authorList>
    </citation>
    <scope>NUCLEOTIDE SEQUENCE</scope>
    <source>
        <strain evidence="3">1068</strain>
    </source>
</reference>
<sequence length="449" mass="48827">MEGKTKSFTTNIKLKFVICSIVGLFIFFVNVPFNGSSKVPMVHIMNTIQTALGPRVQYIFVMVSCICVLAASIYVRLGKNVPEILKETYRKDNGFSYFSYAAAAVFSIMVIFNIGPAPILDPEIGESSLSVAADSFFAIMVAGTLVAFITEFGFLEFLGKLLEPIMRRVYKVPGKAAVDAVSSFVAAPAAGVMITNDLYQKKVYTAREASSITTNFSIASLGGFAFLSSIAGIEDLYNEVVLAAFICVFVLAAIMIRIPPLSRKPDTYIDGTLQTEEQRKPENYSRDTFPQACYDGLAKCSETKFSVFWEQLKSSFMFGVKVNAFIVSLSVIGLFLFNYTPIAQWIAIPMAPILSLLGLADAETIAASSVVGVFALSIPATLIKGKAVAAASAFFVVVLSTSQIIFFTESANAMLESDIPLGFWDLIKVFLLRTVILIPMVALMAKILV</sequence>
<feature type="domain" description="Nucleoside transporter/FeoB GTPase Gate" evidence="2">
    <location>
        <begin position="139"/>
        <end position="233"/>
    </location>
</feature>
<feature type="transmembrane region" description="Helical" evidence="1">
    <location>
        <begin position="135"/>
        <end position="155"/>
    </location>
</feature>
<dbReference type="AlphaFoldDB" id="A0A9D2FR15"/>
<gene>
    <name evidence="3" type="ORF">H9809_05170</name>
</gene>
<feature type="transmembrane region" description="Helical" evidence="1">
    <location>
        <begin position="176"/>
        <end position="194"/>
    </location>
</feature>
<evidence type="ECO:0000256" key="1">
    <source>
        <dbReference type="SAM" id="Phobius"/>
    </source>
</evidence>
<feature type="transmembrane region" description="Helical" evidence="1">
    <location>
        <begin position="97"/>
        <end position="115"/>
    </location>
</feature>
<dbReference type="EMBL" id="DXBG01000126">
    <property type="protein sequence ID" value="HIZ65280.1"/>
    <property type="molecule type" value="Genomic_DNA"/>
</dbReference>
<dbReference type="Proteomes" id="UP000824056">
    <property type="component" value="Unassembled WGS sequence"/>
</dbReference>
<feature type="transmembrane region" description="Helical" evidence="1">
    <location>
        <begin position="56"/>
        <end position="77"/>
    </location>
</feature>
<feature type="transmembrane region" description="Helical" evidence="1">
    <location>
        <begin position="12"/>
        <end position="33"/>
    </location>
</feature>
<keyword evidence="1" id="KW-0812">Transmembrane</keyword>
<organism evidence="3 4">
    <name type="scientific">Candidatus Blautia pullicola</name>
    <dbReference type="NCBI Taxonomy" id="2838498"/>
    <lineage>
        <taxon>Bacteria</taxon>
        <taxon>Bacillati</taxon>
        <taxon>Bacillota</taxon>
        <taxon>Clostridia</taxon>
        <taxon>Lachnospirales</taxon>
        <taxon>Lachnospiraceae</taxon>
        <taxon>Blautia</taxon>
    </lineage>
</organism>
<evidence type="ECO:0000313" key="3">
    <source>
        <dbReference type="EMBL" id="HIZ65280.1"/>
    </source>
</evidence>
<proteinExistence type="predicted"/>
<reference evidence="3" key="1">
    <citation type="journal article" date="2021" name="PeerJ">
        <title>Extensive microbial diversity within the chicken gut microbiome revealed by metagenomics and culture.</title>
        <authorList>
            <person name="Gilroy R."/>
            <person name="Ravi A."/>
            <person name="Getino M."/>
            <person name="Pursley I."/>
            <person name="Horton D.L."/>
            <person name="Alikhan N.F."/>
            <person name="Baker D."/>
            <person name="Gharbi K."/>
            <person name="Hall N."/>
            <person name="Watson M."/>
            <person name="Adriaenssens E.M."/>
            <person name="Foster-Nyarko E."/>
            <person name="Jarju S."/>
            <person name="Secka A."/>
            <person name="Antonio M."/>
            <person name="Oren A."/>
            <person name="Chaudhuri R.R."/>
            <person name="La Ragione R."/>
            <person name="Hildebrand F."/>
            <person name="Pallen M.J."/>
        </authorList>
    </citation>
    <scope>NUCLEOTIDE SEQUENCE</scope>
    <source>
        <strain evidence="3">1068</strain>
    </source>
</reference>
<dbReference type="Pfam" id="PF07670">
    <property type="entry name" value="Gate"/>
    <property type="match status" value="1"/>
</dbReference>
<accession>A0A9D2FR15</accession>
<feature type="transmembrane region" description="Helical" evidence="1">
    <location>
        <begin position="388"/>
        <end position="406"/>
    </location>
</feature>
<feature type="transmembrane region" description="Helical" evidence="1">
    <location>
        <begin position="316"/>
        <end position="337"/>
    </location>
</feature>
<feature type="transmembrane region" description="Helical" evidence="1">
    <location>
        <begin position="342"/>
        <end position="359"/>
    </location>
</feature>
<name>A0A9D2FR15_9FIRM</name>
<protein>
    <recommendedName>
        <fullName evidence="2">Nucleoside transporter/FeoB GTPase Gate domain-containing protein</fullName>
    </recommendedName>
</protein>
<feature type="transmembrane region" description="Helical" evidence="1">
    <location>
        <begin position="240"/>
        <end position="258"/>
    </location>
</feature>
<keyword evidence="1" id="KW-0472">Membrane</keyword>